<dbReference type="GeneID" id="37042407"/>
<dbReference type="RefSeq" id="XP_025380605.1">
    <property type="nucleotide sequence ID" value="XM_025520491.1"/>
</dbReference>
<evidence type="ECO:0000256" key="1">
    <source>
        <dbReference type="SAM" id="Phobius"/>
    </source>
</evidence>
<sequence length="53" mass="6190">MLLIWEPIFPLLLCILVLFFFTFFSTPLTRERHRSARLSLARSLNPSPFLAPV</sequence>
<feature type="transmembrane region" description="Helical" evidence="1">
    <location>
        <begin position="7"/>
        <end position="28"/>
    </location>
</feature>
<dbReference type="AlphaFoldDB" id="A0A316YVG2"/>
<keyword evidence="1" id="KW-0472">Membrane</keyword>
<dbReference type="Proteomes" id="UP000245768">
    <property type="component" value="Unassembled WGS sequence"/>
</dbReference>
<protein>
    <submittedName>
        <fullName evidence="2">Uncharacterized protein</fullName>
    </submittedName>
</protein>
<organism evidence="2 3">
    <name type="scientific">Acaromyces ingoldii</name>
    <dbReference type="NCBI Taxonomy" id="215250"/>
    <lineage>
        <taxon>Eukaryota</taxon>
        <taxon>Fungi</taxon>
        <taxon>Dikarya</taxon>
        <taxon>Basidiomycota</taxon>
        <taxon>Ustilaginomycotina</taxon>
        <taxon>Exobasidiomycetes</taxon>
        <taxon>Exobasidiales</taxon>
        <taxon>Cryptobasidiaceae</taxon>
        <taxon>Acaromyces</taxon>
    </lineage>
</organism>
<keyword evidence="1" id="KW-1133">Transmembrane helix</keyword>
<proteinExistence type="predicted"/>
<keyword evidence="3" id="KW-1185">Reference proteome</keyword>
<reference evidence="2 3" key="1">
    <citation type="journal article" date="2018" name="Mol. Biol. Evol.">
        <title>Broad Genomic Sampling Reveals a Smut Pathogenic Ancestry of the Fungal Clade Ustilaginomycotina.</title>
        <authorList>
            <person name="Kijpornyongpan T."/>
            <person name="Mondo S.J."/>
            <person name="Barry K."/>
            <person name="Sandor L."/>
            <person name="Lee J."/>
            <person name="Lipzen A."/>
            <person name="Pangilinan J."/>
            <person name="LaButti K."/>
            <person name="Hainaut M."/>
            <person name="Henrissat B."/>
            <person name="Grigoriev I.V."/>
            <person name="Spatafora J.W."/>
            <person name="Aime M.C."/>
        </authorList>
    </citation>
    <scope>NUCLEOTIDE SEQUENCE [LARGE SCALE GENOMIC DNA]</scope>
    <source>
        <strain evidence="2 3">MCA 4198</strain>
    </source>
</reference>
<name>A0A316YVG2_9BASI</name>
<dbReference type="InParanoid" id="A0A316YVG2"/>
<gene>
    <name evidence="2" type="ORF">FA10DRAFT_264058</name>
</gene>
<keyword evidence="1" id="KW-0812">Transmembrane</keyword>
<accession>A0A316YVG2</accession>
<evidence type="ECO:0000313" key="2">
    <source>
        <dbReference type="EMBL" id="PWN93407.1"/>
    </source>
</evidence>
<evidence type="ECO:0000313" key="3">
    <source>
        <dbReference type="Proteomes" id="UP000245768"/>
    </source>
</evidence>
<dbReference type="EMBL" id="KZ819634">
    <property type="protein sequence ID" value="PWN93407.1"/>
    <property type="molecule type" value="Genomic_DNA"/>
</dbReference>